<dbReference type="EMBL" id="ML734570">
    <property type="protein sequence ID" value="KAB8249656.1"/>
    <property type="molecule type" value="Genomic_DNA"/>
</dbReference>
<dbReference type="Pfam" id="PF03572">
    <property type="entry name" value="Peptidase_S41"/>
    <property type="match status" value="1"/>
</dbReference>
<feature type="domain" description="CPAF-like PDZ" evidence="4">
    <location>
        <begin position="155"/>
        <end position="273"/>
    </location>
</feature>
<feature type="compositionally biased region" description="Basic and acidic residues" evidence="1">
    <location>
        <begin position="304"/>
        <end position="313"/>
    </location>
</feature>
<dbReference type="VEuPathDB" id="FungiDB:AFLA_013672"/>
<gene>
    <name evidence="5" type="ORF">BDV35DRAFT_378007</name>
</gene>
<evidence type="ECO:0000259" key="3">
    <source>
        <dbReference type="Pfam" id="PF03572"/>
    </source>
</evidence>
<dbReference type="Pfam" id="PF23658">
    <property type="entry name" value="PDZ_CPAF_rel"/>
    <property type="match status" value="1"/>
</dbReference>
<dbReference type="InterPro" id="IPR052766">
    <property type="entry name" value="S41A_metabolite_peptidase"/>
</dbReference>
<dbReference type="GO" id="GO:0008236">
    <property type="term" value="F:serine-type peptidase activity"/>
    <property type="evidence" value="ECO:0007669"/>
    <property type="project" value="InterPro"/>
</dbReference>
<dbReference type="AlphaFoldDB" id="A0A5N6H546"/>
<sequence>MLPKSPLFVALTGALSAVAAPSALVRSEEPCAKVSSLYQQAVKANVTEPIVVDGGLAHECLQSMPFDAQKGAKFVSELTKYIQFQSTIELLDDPPAGYLSAPTDLLGGMAEVLAKAKSNQFPSHYEFENAILRVLHSANDGHLGATLCSNTIFYFNNLVSLTSISSDGVQLPQLYTLEDADVLQKDPKIVSPVVSINGYEAVSYLNHYAESDHFQDPDARYNHLFPSNARYVAQQESTGTWTFNNGLWPGYAVQNLTFSNGTSLEVPTLAQVALEDFKYRNGSALWEDVCLTQSESASDDTEDSLSKRSDTAGKKAPSMYPKPIMRDEYNTISGYFLEDDEDVAALFVPSFETNKYEGDPLAFANHATDFVKKAVDAGKKKLIIDVSGNPGGNTASAYDLFRLFFPQTDMYTASRIRAHESVNLIGQALSSLTKDTDYYGAEGIALYDLVSPNQTYHFQSWEEYYGPQQVNGANLSQIAANFDFDVISGWETPIRGYGPVKLNDTESPFAPEDILIVTDGYCTSTCTLFTELMTHLGGVKTLAFGGRPQNGPMQAMGGSKGSQVASSALIDAWVEGAKILAEKSGQDEKPLFSLEQRRALNDSAPAVEELPFNLPSLSVNWKNSYLRDNHEIPVQFLYEPADCRLFYTWENYKSPATTWKVAARAWWGNGEEHEHKLKIWTDARVVILNDVAGTLSL</sequence>
<accession>A0A5N6H546</accession>
<dbReference type="Gene3D" id="3.90.226.10">
    <property type="entry name" value="2-enoyl-CoA Hydratase, Chain A, domain 1"/>
    <property type="match status" value="1"/>
</dbReference>
<organism evidence="5">
    <name type="scientific">Aspergillus flavus</name>
    <dbReference type="NCBI Taxonomy" id="5059"/>
    <lineage>
        <taxon>Eukaryota</taxon>
        <taxon>Fungi</taxon>
        <taxon>Dikarya</taxon>
        <taxon>Ascomycota</taxon>
        <taxon>Pezizomycotina</taxon>
        <taxon>Eurotiomycetes</taxon>
        <taxon>Eurotiomycetidae</taxon>
        <taxon>Eurotiales</taxon>
        <taxon>Aspergillaceae</taxon>
        <taxon>Aspergillus</taxon>
        <taxon>Aspergillus subgen. Circumdati</taxon>
    </lineage>
</organism>
<dbReference type="PANTHER" id="PTHR37049:SF4">
    <property type="entry name" value="RHODANESE DOMAIN-CONTAINING PROTEIN"/>
    <property type="match status" value="1"/>
</dbReference>
<evidence type="ECO:0000259" key="4">
    <source>
        <dbReference type="Pfam" id="PF23658"/>
    </source>
</evidence>
<feature type="region of interest" description="Disordered" evidence="1">
    <location>
        <begin position="297"/>
        <end position="320"/>
    </location>
</feature>
<evidence type="ECO:0000313" key="5">
    <source>
        <dbReference type="EMBL" id="KAB8249656.1"/>
    </source>
</evidence>
<keyword evidence="2" id="KW-0732">Signal</keyword>
<dbReference type="InterPro" id="IPR005151">
    <property type="entry name" value="Tail-specific_protease"/>
</dbReference>
<protein>
    <submittedName>
        <fullName evidence="5">Uncharacterized protein</fullName>
    </submittedName>
</protein>
<dbReference type="SUPFAM" id="SSF52096">
    <property type="entry name" value="ClpP/crotonase"/>
    <property type="match status" value="1"/>
</dbReference>
<dbReference type="PANTHER" id="PTHR37049">
    <property type="entry name" value="PEPTIDASE S41 FAMILY PROTEIN"/>
    <property type="match status" value="1"/>
</dbReference>
<dbReference type="InterPro" id="IPR029045">
    <property type="entry name" value="ClpP/crotonase-like_dom_sf"/>
</dbReference>
<name>A0A5N6H546_ASPFL</name>
<dbReference type="GO" id="GO:0006508">
    <property type="term" value="P:proteolysis"/>
    <property type="evidence" value="ECO:0007669"/>
    <property type="project" value="InterPro"/>
</dbReference>
<evidence type="ECO:0000256" key="1">
    <source>
        <dbReference type="SAM" id="MobiDB-lite"/>
    </source>
</evidence>
<dbReference type="Proteomes" id="UP000325434">
    <property type="component" value="Unassembled WGS sequence"/>
</dbReference>
<feature type="signal peptide" evidence="2">
    <location>
        <begin position="1"/>
        <end position="27"/>
    </location>
</feature>
<evidence type="ECO:0000256" key="2">
    <source>
        <dbReference type="SAM" id="SignalP"/>
    </source>
</evidence>
<dbReference type="VEuPathDB" id="FungiDB:F9C07_12273"/>
<feature type="chain" id="PRO_5024951652" evidence="2">
    <location>
        <begin position="28"/>
        <end position="697"/>
    </location>
</feature>
<feature type="domain" description="Tail specific protease" evidence="3">
    <location>
        <begin position="344"/>
        <end position="415"/>
    </location>
</feature>
<proteinExistence type="predicted"/>
<dbReference type="InterPro" id="IPR056186">
    <property type="entry name" value="PDZ_CPAF-rel"/>
</dbReference>
<reference evidence="5" key="1">
    <citation type="submission" date="2019-04" db="EMBL/GenBank/DDBJ databases">
        <title>Friends and foes A comparative genomics study of 23 Aspergillus species from section Flavi.</title>
        <authorList>
            <consortium name="DOE Joint Genome Institute"/>
            <person name="Kjaerbolling I."/>
            <person name="Vesth T."/>
            <person name="Frisvad J.C."/>
            <person name="Nybo J.L."/>
            <person name="Theobald S."/>
            <person name="Kildgaard S."/>
            <person name="Isbrandt T."/>
            <person name="Kuo A."/>
            <person name="Sato A."/>
            <person name="Lyhne E.K."/>
            <person name="Kogle M.E."/>
            <person name="Wiebenga A."/>
            <person name="Kun R.S."/>
            <person name="Lubbers R.J."/>
            <person name="Makela M.R."/>
            <person name="Barry K."/>
            <person name="Chovatia M."/>
            <person name="Clum A."/>
            <person name="Daum C."/>
            <person name="Haridas S."/>
            <person name="He G."/>
            <person name="LaButti K."/>
            <person name="Lipzen A."/>
            <person name="Mondo S."/>
            <person name="Riley R."/>
            <person name="Salamov A."/>
            <person name="Simmons B.A."/>
            <person name="Magnuson J.K."/>
            <person name="Henrissat B."/>
            <person name="Mortensen U.H."/>
            <person name="Larsen T.O."/>
            <person name="Devries R.P."/>
            <person name="Grigoriev I.V."/>
            <person name="Machida M."/>
            <person name="Baker S.E."/>
            <person name="Andersen M.R."/>
        </authorList>
    </citation>
    <scope>NUCLEOTIDE SEQUENCE [LARGE SCALE GENOMIC DNA]</scope>
    <source>
        <strain evidence="5">CBS 121.62</strain>
    </source>
</reference>